<feature type="region of interest" description="Disordered" evidence="15">
    <location>
        <begin position="1843"/>
        <end position="1916"/>
    </location>
</feature>
<keyword evidence="9" id="KW-0805">Transcription regulation</keyword>
<sequence>MTRRSRRQREVGLKSEIKTAYAPPRISHAPEVAHNLSIRLFKYDPSIPNPIVLTKPLKPRAVSSSEDEDDLEPVYPGPICISCSGVDNDPLIWCSGCCEPFHYECAKGFPKSKYGTTYRWLCLDCRQSCISCSYPVLTISTFECKSCWRIIHRRCIDPQLRSGFRTNGWTCSDCLRPDHEISPRSICEICLSDPLPNCQPSYKCDRCRISVNSCCLDLSDDILHFYDNFAHRQIFLCENCDASSSWKNHLICAWRRSLLQILSPLSQLAKDNSEISSIQTNIDKFDSIEAFEKEIKILTNNEKFRSEDNQRKFEHSKNVLNEIFPNYDAHVAELPEMEYPPEFTFHMRKAPVLPQFQTSLFRSPACCLCTAKPSYARLIYLGQDEWAHAACVLWAGRLANTKGNYSSMIRGYSHGIGPSAAREEESCRHCGYSIRSAISVKCAKEGCNLVMHFFCARLTGWLVMDKMTSLCGRHKPRCESKKNMVLEASLSRKISLETAEPSLLADLIKQELPAQDQNTPPSDVKPIIQQNAATGTTIVRPGITPLPKTGKPLSFDRQTSPVKVTPILSNVNLKPKSPSSGGKPQAFQQMMSSPPPLIPGKKAPLAQSAENSTLRELLRGSPNQTTPIPASPLSLKSSPIAPQTAISPPKPHQRLQIIPIESHSQVNSQAMASNIMNKKPELQHFGQDKLSQLIETLFNEGPSSKPSSVNHFSTNLIQSSNSSMPSTNTAQSQLPPNLTPKPFLNQSHVQSAPCAPISEKVMPQLQRNVPNQNPPPLQQSPSHKTPPKVQPSPFLDIPQTDGVIDLDQLSSEVISENNEDDEDNEDSDFDISDDDAPLLPEMGTETGDTEKSPKKPRAAYGSLKKKKITLEEVFTDVENMLLRKGRARPDHNDQAHHHKSKWAHGVRPEDAYIALGGLSVKNLGKIHPETTQCYKKALCPEGYEAVRWFWSPKNPGNLTKYILNVLVEHTPLPEAVYVNETIVHEPELVIQLPEEDISEASTPIACDTINYTFDDFPEWQEAKMEEIAPPRTFLEARKRSAEIEASQVVPEKRGRRGRQKIIKKEVLETDDEDTEDILNRRSVRVWANKIKKEFVEEVMIPEELDGFKVPTDDEDDFEETVDPMDTSFKIEKAETARPLRVQSKRMSKFKNAPKRCSRSRRGRRNDNFSDEENDRNDEELHEVELIIDDFEGRSPDSDRPNNVEMMSLSDVRTLLRSDDEDDELIIKRKSKRVKLTSLDSDSESDDKSSQKSPEPVVQNYQEMSTLESIESVSIETDSKKVITIVSSKEERENIELGVIESSPIDGTEEDKREYEADILETVLENVDPEVLLQARKVSTDSETSKDSESLPQAVDEPKSAVEKDEEEEPSEKDDQLEDDPATPQKVPSEVDESDEKRQSPSVENQINADVKENSENAANDIEKNVAEMTPVDEPSADDDNSESISEEQESVDEEIESSESSSVKDAAQSNSEQSQEGEDTENWSPDTEPENDIEDMFRIEEDDELDDDASEKSSEQLAKELTQSFVRRSGRAVKSLPCAVKDCDKTDKDIEKILLHMKVNHPYHYAALITVKHSKVYKLCDTCGFIFMCKATFDSHLELSLCKRNLAYLKRYNEPEKFDELELEVIENEYQWSYPKRKVSKRRTPTKPKKQVSPPKQNLRSQKKEENLKTRSGRRVKVPQLDGNADSSDESSSRSGMEVDLPQTDGANDAQRAQQVPQMYQQMAPTQQQQHNGRQCSGRSNWTEADDAEQPRATAASSTSHFPIFLTPGSSQGQPMSLQRVVAPPQQMRSATPQGYLQAPTPTHRLTATPFDNRDILRTPLGSLGAPTPTPSFGMDQRMLEQQRLQEHRQRQQQQQQQHHQRAMEEQRHREMQARAEEQHRRQEEERKRQEMIRKQREEEEKRRREEEKRQREELQRQELIRKQQEERRILEEQHRKRMEHEPIAHRQMSPGLQSPPQQQFQSQIRSPGSAHNLQSPPAQHNFQSPPLQHAQLATTPQQRPQIIQQPQVQNQQFLQAQNQQFFHNGQRFIRIQRHPQPAQPPTYINSNQRFVLASSQPVQMQQPQQMLMSNFQQRPVASSPVNQTSQIANFANQQVIQSAKPPQYQEVQEQSSNQAPPQRYFNVGRSPKIDEYRLQQIKNDLKSPITAPTNITVKTEPPSSFQSQPTMSNIYIKNEPTDEGYHKKVIKEAIQTQSELNMRKSTPPKHQSQQNAAFGNQQFRVAPGAGPLPGLSVQHQRPSVLQHQRVQPMRVQQHVFRAYNPQNGTFTIQPQMTLAPRPTQRPQSGQVPPQSDAATSAKKPWDLDLQPPRRQSGIEVVGRSPVRQQQARPQQFQRYQVGTILPNNQGLKPGLNLINGQLIEVRNGPMPITGRQLSMDPSSFSVIKEEPKPFAFKQEPKIPKQPKVPKQKPLIWDPIVLEESIVQGSLEDGVDDDFSGSILLERLEAKKSEKCEKVERAETPEAIDELEEYNLSFSIVSEDGVRKSGRDLEKMWNDIIDELPTCGRLPGSAPKSTRPDVFAAFGFSKNMVRYLLEQLPLADSIPGSYKAVHFPRDEKSISVTRNSKGCWRAQGWSGKRNPSDMFSFLNSTHRSGLTHDQNFRPTMETDLPLTMRFRKMVETSRNSLQVLPSAIHGRGLFARRPYEPGELVIEYSGTVIRGELCDMREKYYDDRGIGTYMFRVDDDLVVDATMEGGRARFINHSCGPNCLSKIITVDSRKHICIIAGRFIDFGEELTYDYKFDRDFGSERIECGCQAPNCRRFMN</sequence>
<feature type="domain" description="PHD-type" evidence="16">
    <location>
        <begin position="77"/>
        <end position="128"/>
    </location>
</feature>
<dbReference type="Pfam" id="PF00856">
    <property type="entry name" value="SET"/>
    <property type="match status" value="1"/>
</dbReference>
<dbReference type="Pfam" id="PF05964">
    <property type="entry name" value="FYRN"/>
    <property type="match status" value="1"/>
</dbReference>
<feature type="compositionally biased region" description="Polar residues" evidence="15">
    <location>
        <begin position="1970"/>
        <end position="1985"/>
    </location>
</feature>
<dbReference type="CDD" id="cd15506">
    <property type="entry name" value="PHD1_KMT2A_like"/>
    <property type="match status" value="1"/>
</dbReference>
<evidence type="ECO:0000256" key="5">
    <source>
        <dbReference type="ARBA" id="ARBA00022723"/>
    </source>
</evidence>
<dbReference type="InterPro" id="IPR003616">
    <property type="entry name" value="Post-SET_dom"/>
</dbReference>
<keyword evidence="10" id="KW-0804">Transcription</keyword>
<dbReference type="OrthoDB" id="308383at2759"/>
<comment type="catalytic activity">
    <reaction evidence="13">
        <text>L-lysyl(4)-[histone H3] + S-adenosyl-L-methionine = N(6)-methyl-L-lysyl(4)-[histone H3] + S-adenosyl-L-homocysteine + H(+)</text>
        <dbReference type="Rhea" id="RHEA:60264"/>
        <dbReference type="Rhea" id="RHEA-COMP:15543"/>
        <dbReference type="Rhea" id="RHEA-COMP:15547"/>
        <dbReference type="ChEBI" id="CHEBI:15378"/>
        <dbReference type="ChEBI" id="CHEBI:29969"/>
        <dbReference type="ChEBI" id="CHEBI:57856"/>
        <dbReference type="ChEBI" id="CHEBI:59789"/>
        <dbReference type="ChEBI" id="CHEBI:61929"/>
        <dbReference type="EC" id="2.1.1.364"/>
    </reaction>
    <physiologicalReaction direction="left-to-right" evidence="13">
        <dbReference type="Rhea" id="RHEA:60265"/>
    </physiologicalReaction>
</comment>
<dbReference type="GO" id="GO:0045893">
    <property type="term" value="P:positive regulation of DNA-templated transcription"/>
    <property type="evidence" value="ECO:0007669"/>
    <property type="project" value="TreeGrafter"/>
</dbReference>
<evidence type="ECO:0000256" key="6">
    <source>
        <dbReference type="ARBA" id="ARBA00022771"/>
    </source>
</evidence>
<evidence type="ECO:0000256" key="15">
    <source>
        <dbReference type="SAM" id="MobiDB-lite"/>
    </source>
</evidence>
<evidence type="ECO:0000256" key="1">
    <source>
        <dbReference type="ARBA" id="ARBA00004123"/>
    </source>
</evidence>
<dbReference type="InParanoid" id="E4XX58"/>
<feature type="compositionally biased region" description="Low complexity" evidence="15">
    <location>
        <begin position="1717"/>
        <end position="1730"/>
    </location>
</feature>
<evidence type="ECO:0000256" key="2">
    <source>
        <dbReference type="ARBA" id="ARBA00022603"/>
    </source>
</evidence>
<dbReference type="GO" id="GO:0008270">
    <property type="term" value="F:zinc ion binding"/>
    <property type="evidence" value="ECO:0007669"/>
    <property type="project" value="UniProtKB-KW"/>
</dbReference>
<evidence type="ECO:0000256" key="4">
    <source>
        <dbReference type="ARBA" id="ARBA00022691"/>
    </source>
</evidence>
<keyword evidence="7" id="KW-0862">Zinc</keyword>
<feature type="compositionally biased region" description="Polar residues" evidence="15">
    <location>
        <begin position="701"/>
        <end position="736"/>
    </location>
</feature>
<dbReference type="PROSITE" id="PS50016">
    <property type="entry name" value="ZF_PHD_2"/>
    <property type="match status" value="1"/>
</dbReference>
<feature type="compositionally biased region" description="Basic and acidic residues" evidence="15">
    <location>
        <begin position="1862"/>
        <end position="1916"/>
    </location>
</feature>
<proteinExistence type="predicted"/>
<keyword evidence="3" id="KW-0808">Transferase</keyword>
<dbReference type="Pfam" id="PF05965">
    <property type="entry name" value="FYRC"/>
    <property type="match status" value="1"/>
</dbReference>
<feature type="region of interest" description="Disordered" evidence="15">
    <location>
        <begin position="699"/>
        <end position="751"/>
    </location>
</feature>
<dbReference type="InterPro" id="IPR019787">
    <property type="entry name" value="Znf_PHD-finger"/>
</dbReference>
<keyword evidence="2" id="KW-0489">Methyltransferase</keyword>
<feature type="compositionally biased region" description="Polar residues" evidence="15">
    <location>
        <begin position="621"/>
        <end position="646"/>
    </location>
</feature>
<feature type="region of interest" description="Disordered" evidence="15">
    <location>
        <begin position="1637"/>
        <end position="1776"/>
    </location>
</feature>
<dbReference type="InterPro" id="IPR003889">
    <property type="entry name" value="FYrich_C"/>
</dbReference>
<feature type="compositionally biased region" description="Acidic residues" evidence="15">
    <location>
        <begin position="1363"/>
        <end position="1380"/>
    </location>
</feature>
<dbReference type="SUPFAM" id="SSF57903">
    <property type="entry name" value="FYVE/PHD zinc finger"/>
    <property type="match status" value="1"/>
</dbReference>
<organism evidence="19">
    <name type="scientific">Oikopleura dioica</name>
    <name type="common">Tunicate</name>
    <dbReference type="NCBI Taxonomy" id="34765"/>
    <lineage>
        <taxon>Eukaryota</taxon>
        <taxon>Metazoa</taxon>
        <taxon>Chordata</taxon>
        <taxon>Tunicata</taxon>
        <taxon>Appendicularia</taxon>
        <taxon>Copelata</taxon>
        <taxon>Oikopleuridae</taxon>
        <taxon>Oikopleura</taxon>
    </lineage>
</organism>
<dbReference type="SMART" id="SM00249">
    <property type="entry name" value="PHD"/>
    <property type="match status" value="4"/>
</dbReference>
<feature type="compositionally biased region" description="Basic and acidic residues" evidence="15">
    <location>
        <begin position="1409"/>
        <end position="1425"/>
    </location>
</feature>
<evidence type="ECO:0000256" key="14">
    <source>
        <dbReference type="PROSITE-ProRule" id="PRU00146"/>
    </source>
</evidence>
<dbReference type="PROSITE" id="PS51542">
    <property type="entry name" value="FYRN"/>
    <property type="match status" value="1"/>
</dbReference>
<feature type="domain" description="Post-SET" evidence="18">
    <location>
        <begin position="2747"/>
        <end position="2763"/>
    </location>
</feature>
<keyword evidence="6 14" id="KW-0863">Zinc-finger</keyword>
<protein>
    <recommendedName>
        <fullName evidence="12">[histone H3]-lysine(4) N-methyltransferase</fullName>
        <ecNumber evidence="12">2.1.1.364</ecNumber>
    </recommendedName>
</protein>
<dbReference type="SUPFAM" id="SSF82199">
    <property type="entry name" value="SET domain"/>
    <property type="match status" value="1"/>
</dbReference>
<evidence type="ECO:0000256" key="8">
    <source>
        <dbReference type="ARBA" id="ARBA00022853"/>
    </source>
</evidence>
<feature type="region of interest" description="Disordered" evidence="15">
    <location>
        <begin position="1948"/>
        <end position="1985"/>
    </location>
</feature>
<dbReference type="EC" id="2.1.1.364" evidence="12"/>
<dbReference type="GO" id="GO:0035097">
    <property type="term" value="C:histone methyltransferase complex"/>
    <property type="evidence" value="ECO:0007669"/>
    <property type="project" value="TreeGrafter"/>
</dbReference>
<evidence type="ECO:0000259" key="16">
    <source>
        <dbReference type="PROSITE" id="PS50016"/>
    </source>
</evidence>
<accession>E4XX58</accession>
<feature type="compositionally biased region" description="Polar residues" evidence="15">
    <location>
        <begin position="1731"/>
        <end position="1743"/>
    </location>
</feature>
<dbReference type="PROSITE" id="PS50868">
    <property type="entry name" value="POST_SET"/>
    <property type="match status" value="1"/>
</dbReference>
<keyword evidence="20" id="KW-1185">Reference proteome</keyword>
<dbReference type="CDD" id="cd15489">
    <property type="entry name" value="PHD_SF"/>
    <property type="match status" value="1"/>
</dbReference>
<dbReference type="InterPro" id="IPR001214">
    <property type="entry name" value="SET_dom"/>
</dbReference>
<dbReference type="InterPro" id="IPR001965">
    <property type="entry name" value="Znf_PHD"/>
</dbReference>
<dbReference type="InterPro" id="IPR011011">
    <property type="entry name" value="Znf_FYVE_PHD"/>
</dbReference>
<feature type="compositionally biased region" description="Basic and acidic residues" evidence="15">
    <location>
        <begin position="1337"/>
        <end position="1348"/>
    </location>
</feature>
<feature type="region of interest" description="Disordered" evidence="15">
    <location>
        <begin position="1291"/>
        <end position="1313"/>
    </location>
</feature>
<feature type="compositionally biased region" description="Basic residues" evidence="15">
    <location>
        <begin position="1637"/>
        <end position="1650"/>
    </location>
</feature>
<feature type="compositionally biased region" description="Basic residues" evidence="15">
    <location>
        <begin position="1142"/>
        <end position="1163"/>
    </location>
</feature>
<keyword evidence="5" id="KW-0479">Metal-binding</keyword>
<evidence type="ECO:0000259" key="17">
    <source>
        <dbReference type="PROSITE" id="PS50280"/>
    </source>
</evidence>
<feature type="compositionally biased region" description="Low complexity" evidence="15">
    <location>
        <begin position="1458"/>
        <end position="1469"/>
    </location>
</feature>
<dbReference type="PROSITE" id="PS50280">
    <property type="entry name" value="SET"/>
    <property type="match status" value="1"/>
</dbReference>
<reference evidence="19" key="1">
    <citation type="journal article" date="2010" name="Science">
        <title>Plasticity of animal genome architecture unmasked by rapid evolution of a pelagic tunicate.</title>
        <authorList>
            <person name="Denoeud F."/>
            <person name="Henriet S."/>
            <person name="Mungpakdee S."/>
            <person name="Aury J.M."/>
            <person name="Da Silva C."/>
            <person name="Brinkmann H."/>
            <person name="Mikhaleva J."/>
            <person name="Olsen L.C."/>
            <person name="Jubin C."/>
            <person name="Canestro C."/>
            <person name="Bouquet J.M."/>
            <person name="Danks G."/>
            <person name="Poulain J."/>
            <person name="Campsteijn C."/>
            <person name="Adamski M."/>
            <person name="Cross I."/>
            <person name="Yadetie F."/>
            <person name="Muffato M."/>
            <person name="Louis A."/>
            <person name="Butcher S."/>
            <person name="Tsagkogeorga G."/>
            <person name="Konrad A."/>
            <person name="Singh S."/>
            <person name="Jensen M.F."/>
            <person name="Cong E.H."/>
            <person name="Eikeseth-Otteraa H."/>
            <person name="Noel B."/>
            <person name="Anthouard V."/>
            <person name="Porcel B.M."/>
            <person name="Kachouri-Lafond R."/>
            <person name="Nishino A."/>
            <person name="Ugolini M."/>
            <person name="Chourrout P."/>
            <person name="Nishida H."/>
            <person name="Aasland R."/>
            <person name="Huzurbazar S."/>
            <person name="Westhof E."/>
            <person name="Delsuc F."/>
            <person name="Lehrach H."/>
            <person name="Reinhardt R."/>
            <person name="Weissenbach J."/>
            <person name="Roy S.W."/>
            <person name="Artiguenave F."/>
            <person name="Postlethwait J.H."/>
            <person name="Manak J.R."/>
            <person name="Thompson E.M."/>
            <person name="Jaillon O."/>
            <person name="Du Pasquier L."/>
            <person name="Boudinot P."/>
            <person name="Liberles D.A."/>
            <person name="Volff J.N."/>
            <person name="Philippe H."/>
            <person name="Lenhard B."/>
            <person name="Roest Crollius H."/>
            <person name="Wincker P."/>
            <person name="Chourrout D."/>
        </authorList>
    </citation>
    <scope>NUCLEOTIDE SEQUENCE [LARGE SCALE GENOMIC DNA]</scope>
</reference>
<feature type="region of interest" description="Disordered" evidence="15">
    <location>
        <begin position="766"/>
        <end position="800"/>
    </location>
</feature>
<keyword evidence="11" id="KW-0539">Nucleus</keyword>
<feature type="compositionally biased region" description="Polar residues" evidence="15">
    <location>
        <begin position="2281"/>
        <end position="2295"/>
    </location>
</feature>
<feature type="compositionally biased region" description="Acidic residues" evidence="15">
    <location>
        <begin position="817"/>
        <end position="836"/>
    </location>
</feature>
<dbReference type="PROSITE" id="PS51543">
    <property type="entry name" value="FYRC"/>
    <property type="match status" value="1"/>
</dbReference>
<evidence type="ECO:0000256" key="3">
    <source>
        <dbReference type="ARBA" id="ARBA00022679"/>
    </source>
</evidence>
<dbReference type="PANTHER" id="PTHR45838:SF4">
    <property type="entry name" value="HISTONE-LYSINE N-METHYLTRANSFERASE TRITHORAX"/>
    <property type="match status" value="1"/>
</dbReference>
<evidence type="ECO:0000256" key="9">
    <source>
        <dbReference type="ARBA" id="ARBA00023015"/>
    </source>
</evidence>
<dbReference type="Gene3D" id="3.30.160.360">
    <property type="match status" value="1"/>
</dbReference>
<feature type="compositionally biased region" description="Acidic residues" evidence="15">
    <location>
        <begin position="1168"/>
        <end position="1189"/>
    </location>
</feature>
<dbReference type="CDD" id="cd10518">
    <property type="entry name" value="SET_SETD1-like"/>
    <property type="match status" value="1"/>
</dbReference>
<feature type="region of interest" description="Disordered" evidence="15">
    <location>
        <begin position="815"/>
        <end position="858"/>
    </location>
</feature>
<feature type="region of interest" description="Disordered" evidence="15">
    <location>
        <begin position="538"/>
        <end position="651"/>
    </location>
</feature>
<feature type="region of interest" description="Disordered" evidence="15">
    <location>
        <begin position="1142"/>
        <end position="1214"/>
    </location>
</feature>
<evidence type="ECO:0000256" key="7">
    <source>
        <dbReference type="ARBA" id="ARBA00022833"/>
    </source>
</evidence>
<dbReference type="EMBL" id="FN653267">
    <property type="protein sequence ID" value="CBY14252.1"/>
    <property type="molecule type" value="Genomic_DNA"/>
</dbReference>
<evidence type="ECO:0000256" key="12">
    <source>
        <dbReference type="ARBA" id="ARBA00023620"/>
    </source>
</evidence>
<dbReference type="PANTHER" id="PTHR45838">
    <property type="entry name" value="HISTONE-LYSINE-N-METHYLTRANSFERASE 2 KMT2 FAMILY MEMBER"/>
    <property type="match status" value="1"/>
</dbReference>
<name>E4XX58_OIKDI</name>
<dbReference type="Proteomes" id="UP000001307">
    <property type="component" value="Unassembled WGS sequence"/>
</dbReference>
<comment type="subcellular location">
    <subcellularLocation>
        <location evidence="1">Nucleus</location>
    </subcellularLocation>
</comment>
<dbReference type="InterPro" id="IPR003888">
    <property type="entry name" value="FYrich_N"/>
</dbReference>
<feature type="compositionally biased region" description="Acidic residues" evidence="15">
    <location>
        <begin position="1475"/>
        <end position="1491"/>
    </location>
</feature>
<evidence type="ECO:0000256" key="13">
    <source>
        <dbReference type="ARBA" id="ARBA00049353"/>
    </source>
</evidence>
<dbReference type="Gene3D" id="3.30.40.10">
    <property type="entry name" value="Zinc/RING finger domain, C3HC4 (zinc finger)"/>
    <property type="match status" value="1"/>
</dbReference>
<keyword evidence="8" id="KW-0156">Chromatin regulator</keyword>
<keyword evidence="4" id="KW-0949">S-adenosyl-L-methionine</keyword>
<gene>
    <name evidence="19" type="ORF">GSOID_T00007238001</name>
</gene>
<feature type="region of interest" description="Disordered" evidence="15">
    <location>
        <begin position="1815"/>
        <end position="1834"/>
    </location>
</feature>
<dbReference type="InterPro" id="IPR013083">
    <property type="entry name" value="Znf_RING/FYVE/PHD"/>
</dbReference>
<evidence type="ECO:0000313" key="20">
    <source>
        <dbReference type="Proteomes" id="UP000001307"/>
    </source>
</evidence>
<evidence type="ECO:0000259" key="18">
    <source>
        <dbReference type="PROSITE" id="PS50868"/>
    </source>
</evidence>
<dbReference type="GO" id="GO:0140945">
    <property type="term" value="F:histone H3K4 monomethyltransferase activity"/>
    <property type="evidence" value="ECO:0007669"/>
    <property type="project" value="UniProtKB-EC"/>
</dbReference>
<feature type="region of interest" description="Disordered" evidence="15">
    <location>
        <begin position="1235"/>
        <end position="1261"/>
    </location>
</feature>
<feature type="domain" description="SET" evidence="17">
    <location>
        <begin position="2623"/>
        <end position="2739"/>
    </location>
</feature>
<feature type="compositionally biased region" description="Acidic residues" evidence="15">
    <location>
        <begin position="1434"/>
        <end position="1457"/>
    </location>
</feature>
<evidence type="ECO:0000313" key="19">
    <source>
        <dbReference type="EMBL" id="CBY14252.1"/>
    </source>
</evidence>
<dbReference type="Gene3D" id="2.170.270.10">
    <property type="entry name" value="SET domain"/>
    <property type="match status" value="1"/>
</dbReference>
<evidence type="ECO:0000256" key="11">
    <source>
        <dbReference type="ARBA" id="ARBA00023242"/>
    </source>
</evidence>
<dbReference type="InterPro" id="IPR046341">
    <property type="entry name" value="SET_dom_sf"/>
</dbReference>
<feature type="region of interest" description="Disordered" evidence="15">
    <location>
        <begin position="1325"/>
        <end position="1491"/>
    </location>
</feature>
<feature type="compositionally biased region" description="Polar residues" evidence="15">
    <location>
        <begin position="556"/>
        <end position="592"/>
    </location>
</feature>
<dbReference type="SMART" id="SM00317">
    <property type="entry name" value="SET"/>
    <property type="match status" value="1"/>
</dbReference>
<feature type="compositionally biased region" description="Low complexity" evidence="15">
    <location>
        <begin position="1948"/>
        <end position="1968"/>
    </location>
</feature>
<feature type="compositionally biased region" description="Basic and acidic residues" evidence="15">
    <location>
        <begin position="1190"/>
        <end position="1201"/>
    </location>
</feature>
<evidence type="ECO:0000256" key="10">
    <source>
        <dbReference type="ARBA" id="ARBA00023163"/>
    </source>
</evidence>
<dbReference type="GO" id="GO:0032259">
    <property type="term" value="P:methylation"/>
    <property type="evidence" value="ECO:0007669"/>
    <property type="project" value="UniProtKB-KW"/>
</dbReference>
<feature type="region of interest" description="Disordered" evidence="15">
    <location>
        <begin position="2276"/>
        <end position="2310"/>
    </location>
</feature>